<name>A0A0C2X2K7_AMAMK</name>
<feature type="transmembrane region" description="Helical" evidence="1">
    <location>
        <begin position="34"/>
        <end position="54"/>
    </location>
</feature>
<dbReference type="EMBL" id="KN818259">
    <property type="protein sequence ID" value="KIL63396.1"/>
    <property type="molecule type" value="Genomic_DNA"/>
</dbReference>
<dbReference type="HOGENOM" id="CLU_2290974_0_0_1"/>
<dbReference type="Proteomes" id="UP000054549">
    <property type="component" value="Unassembled WGS sequence"/>
</dbReference>
<organism evidence="2 3">
    <name type="scientific">Amanita muscaria (strain Koide BX008)</name>
    <dbReference type="NCBI Taxonomy" id="946122"/>
    <lineage>
        <taxon>Eukaryota</taxon>
        <taxon>Fungi</taxon>
        <taxon>Dikarya</taxon>
        <taxon>Basidiomycota</taxon>
        <taxon>Agaricomycotina</taxon>
        <taxon>Agaricomycetes</taxon>
        <taxon>Agaricomycetidae</taxon>
        <taxon>Agaricales</taxon>
        <taxon>Pluteineae</taxon>
        <taxon>Amanitaceae</taxon>
        <taxon>Amanita</taxon>
    </lineage>
</organism>
<keyword evidence="1" id="KW-0472">Membrane</keyword>
<keyword evidence="3" id="KW-1185">Reference proteome</keyword>
<evidence type="ECO:0000313" key="2">
    <source>
        <dbReference type="EMBL" id="KIL63396.1"/>
    </source>
</evidence>
<keyword evidence="1" id="KW-1133">Transmembrane helix</keyword>
<keyword evidence="1" id="KW-0812">Transmembrane</keyword>
<protein>
    <submittedName>
        <fullName evidence="2">Uncharacterized protein</fullName>
    </submittedName>
</protein>
<sequence length="101" mass="11171">MSSKAIAIANNLSTSAMFICKATINRTCQALQTLTNVLITASKIFFLTVMFLGLPRYYHHLSSRNVEAIAAVYQQESRSFSCRTYIGSWKAVRNLCVVASG</sequence>
<reference evidence="2 3" key="1">
    <citation type="submission" date="2014-04" db="EMBL/GenBank/DDBJ databases">
        <title>Evolutionary Origins and Diversification of the Mycorrhizal Mutualists.</title>
        <authorList>
            <consortium name="DOE Joint Genome Institute"/>
            <consortium name="Mycorrhizal Genomics Consortium"/>
            <person name="Kohler A."/>
            <person name="Kuo A."/>
            <person name="Nagy L.G."/>
            <person name="Floudas D."/>
            <person name="Copeland A."/>
            <person name="Barry K.W."/>
            <person name="Cichocki N."/>
            <person name="Veneault-Fourrey C."/>
            <person name="LaButti K."/>
            <person name="Lindquist E.A."/>
            <person name="Lipzen A."/>
            <person name="Lundell T."/>
            <person name="Morin E."/>
            <person name="Murat C."/>
            <person name="Riley R."/>
            <person name="Ohm R."/>
            <person name="Sun H."/>
            <person name="Tunlid A."/>
            <person name="Henrissat B."/>
            <person name="Grigoriev I.V."/>
            <person name="Hibbett D.S."/>
            <person name="Martin F."/>
        </authorList>
    </citation>
    <scope>NUCLEOTIDE SEQUENCE [LARGE SCALE GENOMIC DNA]</scope>
    <source>
        <strain evidence="2 3">Koide BX008</strain>
    </source>
</reference>
<gene>
    <name evidence="2" type="ORF">M378DRAFT_668601</name>
</gene>
<dbReference type="AlphaFoldDB" id="A0A0C2X2K7"/>
<proteinExistence type="predicted"/>
<evidence type="ECO:0000313" key="3">
    <source>
        <dbReference type="Proteomes" id="UP000054549"/>
    </source>
</evidence>
<accession>A0A0C2X2K7</accession>
<evidence type="ECO:0000256" key="1">
    <source>
        <dbReference type="SAM" id="Phobius"/>
    </source>
</evidence>
<dbReference type="InParanoid" id="A0A0C2X2K7"/>